<proteinExistence type="predicted"/>
<keyword evidence="1" id="KW-1133">Transmembrane helix</keyword>
<dbReference type="AlphaFoldDB" id="A0A849I7G3"/>
<evidence type="ECO:0000256" key="1">
    <source>
        <dbReference type="SAM" id="Phobius"/>
    </source>
</evidence>
<dbReference type="SUPFAM" id="SSF50630">
    <property type="entry name" value="Acid proteases"/>
    <property type="match status" value="1"/>
</dbReference>
<comment type="caution">
    <text evidence="2">The sequence shown here is derived from an EMBL/GenBank/DDBJ whole genome shotgun (WGS) entry which is preliminary data.</text>
</comment>
<dbReference type="Pfam" id="PF13975">
    <property type="entry name" value="gag-asp_proteas"/>
    <property type="match status" value="1"/>
</dbReference>
<keyword evidence="3" id="KW-1185">Reference proteome</keyword>
<dbReference type="InterPro" id="IPR021109">
    <property type="entry name" value="Peptidase_aspartic_dom_sf"/>
</dbReference>
<dbReference type="GO" id="GO:0006508">
    <property type="term" value="P:proteolysis"/>
    <property type="evidence" value="ECO:0007669"/>
    <property type="project" value="UniProtKB-KW"/>
</dbReference>
<evidence type="ECO:0000313" key="2">
    <source>
        <dbReference type="EMBL" id="NNM72020.1"/>
    </source>
</evidence>
<dbReference type="Proteomes" id="UP000564885">
    <property type="component" value="Unassembled WGS sequence"/>
</dbReference>
<dbReference type="EC" id="3.4.23.-" evidence="2"/>
<keyword evidence="1" id="KW-0472">Membrane</keyword>
<organism evidence="2 3">
    <name type="scientific">Enterovirga aerilata</name>
    <dbReference type="NCBI Taxonomy" id="2730920"/>
    <lineage>
        <taxon>Bacteria</taxon>
        <taxon>Pseudomonadati</taxon>
        <taxon>Pseudomonadota</taxon>
        <taxon>Alphaproteobacteria</taxon>
        <taxon>Hyphomicrobiales</taxon>
        <taxon>Methylobacteriaceae</taxon>
        <taxon>Enterovirga</taxon>
    </lineage>
</organism>
<name>A0A849I7G3_9HYPH</name>
<dbReference type="InterPro" id="IPR011969">
    <property type="entry name" value="Clan_AA_Asp_peptidase_C"/>
</dbReference>
<dbReference type="InterPro" id="IPR034122">
    <property type="entry name" value="Retropepsin-like_bacterial"/>
</dbReference>
<reference evidence="2 3" key="1">
    <citation type="submission" date="2020-04" db="EMBL/GenBank/DDBJ databases">
        <title>Enterovirga sp. isolate from soil.</title>
        <authorList>
            <person name="Chea S."/>
            <person name="Kim D.-U."/>
        </authorList>
    </citation>
    <scope>NUCLEOTIDE SEQUENCE [LARGE SCALE GENOMIC DNA]</scope>
    <source>
        <strain evidence="2 3">DB1703</strain>
    </source>
</reference>
<keyword evidence="1" id="KW-0812">Transmembrane</keyword>
<dbReference type="EMBL" id="JABEPP010000002">
    <property type="protein sequence ID" value="NNM72020.1"/>
    <property type="molecule type" value="Genomic_DNA"/>
</dbReference>
<dbReference type="NCBIfam" id="TIGR02281">
    <property type="entry name" value="clan_AA_DTGA"/>
    <property type="match status" value="1"/>
</dbReference>
<gene>
    <name evidence="2" type="ORF">HJG44_06385</name>
</gene>
<feature type="transmembrane region" description="Helical" evidence="1">
    <location>
        <begin position="17"/>
        <end position="36"/>
    </location>
</feature>
<protein>
    <submittedName>
        <fullName evidence="2">TIGR02281 family clan AA aspartic protease</fullName>
        <ecNumber evidence="2">3.4.23.-</ecNumber>
    </submittedName>
</protein>
<dbReference type="Gene3D" id="2.40.70.10">
    <property type="entry name" value="Acid Proteases"/>
    <property type="match status" value="1"/>
</dbReference>
<dbReference type="CDD" id="cd05483">
    <property type="entry name" value="retropepsin_like_bacteria"/>
    <property type="match status" value="1"/>
</dbReference>
<accession>A0A849I7G3</accession>
<dbReference type="InterPro" id="IPR001969">
    <property type="entry name" value="Aspartic_peptidase_AS"/>
</dbReference>
<dbReference type="GO" id="GO:0004190">
    <property type="term" value="F:aspartic-type endopeptidase activity"/>
    <property type="evidence" value="ECO:0007669"/>
    <property type="project" value="InterPro"/>
</dbReference>
<dbReference type="PROSITE" id="PS00141">
    <property type="entry name" value="ASP_PROTEASE"/>
    <property type="match status" value="1"/>
</dbReference>
<sequence length="189" mass="20420">MLTGWATERARGGWRNALGAVFVWALLLSGIGAVYLHRAELSEVARAVRDDMGLGLPETVVGEGGEVAVTRRYDGTFLVPAKVNDREVRFLFDTGASSVVLSAETAEALGFKLETLSFRIPVSTANGRGLAAPITLERLAVGPIQVRRLPALVARPGMLEGNLLGQTFLERLDSYEVRGKRLVMRAARS</sequence>
<evidence type="ECO:0000313" key="3">
    <source>
        <dbReference type="Proteomes" id="UP000564885"/>
    </source>
</evidence>
<keyword evidence="2" id="KW-0378">Hydrolase</keyword>
<keyword evidence="2" id="KW-0645">Protease</keyword>